<dbReference type="InterPro" id="IPR036249">
    <property type="entry name" value="Thioredoxin-like_sf"/>
</dbReference>
<gene>
    <name evidence="1" type="ORF">RradSPS_1101</name>
    <name evidence="2" type="ORF">SIL72_07080</name>
</gene>
<dbReference type="SUPFAM" id="SSF52833">
    <property type="entry name" value="Thioredoxin-like"/>
    <property type="match status" value="1"/>
</dbReference>
<dbReference type="EMBL" id="CP007514">
    <property type="protein sequence ID" value="AHY46384.1"/>
    <property type="molecule type" value="Genomic_DNA"/>
</dbReference>
<evidence type="ECO:0000313" key="2">
    <source>
        <dbReference type="EMBL" id="MDX5893791.1"/>
    </source>
</evidence>
<evidence type="ECO:0000313" key="1">
    <source>
        <dbReference type="EMBL" id="AHY46384.1"/>
    </source>
</evidence>
<proteinExistence type="predicted"/>
<dbReference type="eggNOG" id="COG3411">
    <property type="taxonomic scope" value="Bacteria"/>
</dbReference>
<organism evidence="1 3">
    <name type="scientific">Rubrobacter radiotolerans</name>
    <name type="common">Arthrobacter radiotolerans</name>
    <dbReference type="NCBI Taxonomy" id="42256"/>
    <lineage>
        <taxon>Bacteria</taxon>
        <taxon>Bacillati</taxon>
        <taxon>Actinomycetota</taxon>
        <taxon>Rubrobacteria</taxon>
        <taxon>Rubrobacterales</taxon>
        <taxon>Rubrobacteraceae</taxon>
        <taxon>Rubrobacter</taxon>
    </lineage>
</organism>
<dbReference type="AlphaFoldDB" id="A0A023X2U2"/>
<reference evidence="1 3" key="1">
    <citation type="submission" date="2014-03" db="EMBL/GenBank/DDBJ databases">
        <title>Complete genome sequence of the Radio-Resistant Rubrobacter radiotolerans RSPS-4.</title>
        <authorList>
            <person name="Egas C.C."/>
            <person name="Barroso C.C."/>
            <person name="Froufe H.J.C."/>
            <person name="Pacheco J.J."/>
            <person name="Albuquerque L.L."/>
            <person name="da Costa M.M.S."/>
        </authorList>
    </citation>
    <scope>NUCLEOTIDE SEQUENCE [LARGE SCALE GENOMIC DNA]</scope>
    <source>
        <strain evidence="1 3">RSPS-4</strain>
    </source>
</reference>
<evidence type="ECO:0000313" key="3">
    <source>
        <dbReference type="Proteomes" id="UP000025229"/>
    </source>
</evidence>
<dbReference type="Proteomes" id="UP000025229">
    <property type="component" value="Chromosome"/>
</dbReference>
<dbReference type="Proteomes" id="UP001281130">
    <property type="component" value="Unassembled WGS sequence"/>
</dbReference>
<reference evidence="2" key="2">
    <citation type="submission" date="2023-11" db="EMBL/GenBank/DDBJ databases">
        <title>MicrobeMod: A computational toolkit for identifying prokaryotic methylation and restriction-modification with nanopore sequencing.</title>
        <authorList>
            <person name="Crits-Christoph A."/>
            <person name="Kang S.C."/>
            <person name="Lee H."/>
            <person name="Ostrov N."/>
        </authorList>
    </citation>
    <scope>NUCLEOTIDE SEQUENCE</scope>
    <source>
        <strain evidence="2">ATCC 51242</strain>
    </source>
</reference>
<protein>
    <submittedName>
        <fullName evidence="2">(2Fe-2S) ferredoxin domain-containing protein</fullName>
    </submittedName>
</protein>
<dbReference type="Gene3D" id="3.40.30.10">
    <property type="entry name" value="Glutaredoxin"/>
    <property type="match status" value="1"/>
</dbReference>
<keyword evidence="3" id="KW-1185">Reference proteome</keyword>
<dbReference type="RefSeq" id="WP_051589414.1">
    <property type="nucleotide sequence ID" value="NZ_CP007514.1"/>
</dbReference>
<dbReference type="STRING" id="42256.RradSPS_1101"/>
<dbReference type="HOGENOM" id="CLU_126515_1_1_11"/>
<accession>A0A023X2U2</accession>
<dbReference type="OrthoDB" id="9800597at2"/>
<name>A0A023X2U2_RUBRA</name>
<dbReference type="KEGG" id="rrd:RradSPS_1101"/>
<dbReference type="EMBL" id="JAWXXX010000001">
    <property type="protein sequence ID" value="MDX5893791.1"/>
    <property type="molecule type" value="Genomic_DNA"/>
</dbReference>
<dbReference type="CDD" id="cd02980">
    <property type="entry name" value="TRX_Fd_family"/>
    <property type="match status" value="1"/>
</dbReference>
<sequence length="91" mass="9909">MSGLKQIFVCATPGRDASGGLRCGEKGGGKLLDLFREEVALRGLDPAVLVQRNPCSRRHHEGPVVFVFPDDVWYTGVVPEDVPGIVEKHLL</sequence>